<protein>
    <recommendedName>
        <fullName evidence="1">EfeO-type cupredoxin-like domain-containing protein</fullName>
    </recommendedName>
</protein>
<dbReference type="InterPro" id="IPR008972">
    <property type="entry name" value="Cupredoxin"/>
</dbReference>
<dbReference type="Pfam" id="PF13473">
    <property type="entry name" value="Cupredoxin_1"/>
    <property type="match status" value="1"/>
</dbReference>
<evidence type="ECO:0000259" key="1">
    <source>
        <dbReference type="Pfam" id="PF13473"/>
    </source>
</evidence>
<dbReference type="EMBL" id="WBKO01000001">
    <property type="protein sequence ID" value="MDV2481167.1"/>
    <property type="molecule type" value="Genomic_DNA"/>
</dbReference>
<comment type="caution">
    <text evidence="2">The sequence shown here is derived from an EMBL/GenBank/DDBJ whole genome shotgun (WGS) entry which is preliminary data.</text>
</comment>
<organism evidence="2 3">
    <name type="scientific">Methanoculleus caldifontis</name>
    <dbReference type="NCBI Taxonomy" id="2651577"/>
    <lineage>
        <taxon>Archaea</taxon>
        <taxon>Methanobacteriati</taxon>
        <taxon>Methanobacteriota</taxon>
        <taxon>Stenosarchaea group</taxon>
        <taxon>Methanomicrobia</taxon>
        <taxon>Methanomicrobiales</taxon>
        <taxon>Methanomicrobiaceae</taxon>
        <taxon>Methanoculleus</taxon>
    </lineage>
</organism>
<evidence type="ECO:0000313" key="2">
    <source>
        <dbReference type="EMBL" id="MDV2481167.1"/>
    </source>
</evidence>
<keyword evidence="3" id="KW-1185">Reference proteome</keyword>
<dbReference type="RefSeq" id="WP_317064163.1">
    <property type="nucleotide sequence ID" value="NZ_WBKO01000001.1"/>
</dbReference>
<dbReference type="SUPFAM" id="SSF49503">
    <property type="entry name" value="Cupredoxins"/>
    <property type="match status" value="1"/>
</dbReference>
<sequence>MTPEMVRAAERVTVALAAESYAFSTGTITVSAGAEVTVEFENRDDGVPHNLAVYTDSSAAEAIFVGEVITGPARATYTFTAPAGPGTYFFRCDVHPSMNGAFVVE</sequence>
<dbReference type="Proteomes" id="UP001281203">
    <property type="component" value="Unassembled WGS sequence"/>
</dbReference>
<name>A0ABU3WZE3_9EURY</name>
<evidence type="ECO:0000313" key="3">
    <source>
        <dbReference type="Proteomes" id="UP001281203"/>
    </source>
</evidence>
<accession>A0ABU3WZE3</accession>
<proteinExistence type="predicted"/>
<gene>
    <name evidence="2" type="ORF">F8E02_03910</name>
</gene>
<reference evidence="2 3" key="1">
    <citation type="submission" date="2019-10" db="EMBL/GenBank/DDBJ databases">
        <title>Isolation and characterization of Methanoculleus sp. Wushi-C6 from a hot spring well.</title>
        <authorList>
            <person name="Chen S.-C."/>
            <person name="Lan Z.-H."/>
            <person name="You Y.-T."/>
            <person name="Lai M.-C."/>
        </authorList>
    </citation>
    <scope>NUCLEOTIDE SEQUENCE [LARGE SCALE GENOMIC DNA]</scope>
    <source>
        <strain evidence="2 3">Wushi-C6</strain>
    </source>
</reference>
<dbReference type="InterPro" id="IPR028096">
    <property type="entry name" value="EfeO_Cupredoxin"/>
</dbReference>
<feature type="domain" description="EfeO-type cupredoxin-like" evidence="1">
    <location>
        <begin position="8"/>
        <end position="104"/>
    </location>
</feature>
<dbReference type="Gene3D" id="2.60.40.420">
    <property type="entry name" value="Cupredoxins - blue copper proteins"/>
    <property type="match status" value="1"/>
</dbReference>